<dbReference type="InterPro" id="IPR043827">
    <property type="entry name" value="DUF5804"/>
</dbReference>
<dbReference type="RefSeq" id="WP_004214763.1">
    <property type="nucleotide sequence ID" value="NC_013922.1"/>
</dbReference>
<dbReference type="EMBL" id="CP001932">
    <property type="protein sequence ID" value="ADD06549.1"/>
    <property type="molecule type" value="Genomic_DNA"/>
</dbReference>
<dbReference type="PATRIC" id="fig|547559.17.peg.1040"/>
<dbReference type="AlphaFoldDB" id="D3SQZ3"/>
<reference evidence="3 5" key="3">
    <citation type="journal article" date="2014" name="PLoS Genet.">
        <title>Phylogenetically driven sequencing of extremely halophilic archaea reveals strategies for static and dynamic osmo-response.</title>
        <authorList>
            <person name="Becker E.A."/>
            <person name="Seitzer P.M."/>
            <person name="Tritt A."/>
            <person name="Larsen D."/>
            <person name="Krusor M."/>
            <person name="Yao A.I."/>
            <person name="Wu D."/>
            <person name="Madern D."/>
            <person name="Eisen J.A."/>
            <person name="Darling A.E."/>
            <person name="Facciotti M.T."/>
        </authorList>
    </citation>
    <scope>NUCLEOTIDE SEQUENCE [LARGE SCALE GENOMIC DNA]</scope>
    <source>
        <strain evidence="5">ATCC 43099 / DSM 3394 / CCM 3739 / CIP 104546 / IAM 13178 / JCM 8861 / NBRC 102185 / NCIMB 2190 / MS3</strain>
        <strain evidence="3">MS-3</strain>
    </source>
</reference>
<gene>
    <name evidence="2" type="ordered locus">Nmag_2997</name>
    <name evidence="3" type="ORF">C500_05403</name>
</gene>
<organism evidence="2 4">
    <name type="scientific">Natrialba magadii (strain ATCC 43099 / DSM 3394 / CCM 3739 / CIP 104546 / IAM 13178 / JCM 8861 / NBRC 102185 / NCIMB 2190 / MS3)</name>
    <name type="common">Natronobacterium magadii</name>
    <dbReference type="NCBI Taxonomy" id="547559"/>
    <lineage>
        <taxon>Archaea</taxon>
        <taxon>Methanobacteriati</taxon>
        <taxon>Methanobacteriota</taxon>
        <taxon>Stenosarchaea group</taxon>
        <taxon>Halobacteria</taxon>
        <taxon>Halobacteriales</taxon>
        <taxon>Natrialbaceae</taxon>
        <taxon>Natrialba</taxon>
    </lineage>
</organism>
<keyword evidence="4" id="KW-1185">Reference proteome</keyword>
<dbReference type="Proteomes" id="UP000011543">
    <property type="component" value="Unassembled WGS sequence"/>
</dbReference>
<evidence type="ECO:0000313" key="5">
    <source>
        <dbReference type="Proteomes" id="UP000011543"/>
    </source>
</evidence>
<evidence type="ECO:0000313" key="3">
    <source>
        <dbReference type="EMBL" id="ELY31988.1"/>
    </source>
</evidence>
<evidence type="ECO:0000313" key="4">
    <source>
        <dbReference type="Proteomes" id="UP000001879"/>
    </source>
</evidence>
<reference evidence="4" key="1">
    <citation type="submission" date="2010-02" db="EMBL/GenBank/DDBJ databases">
        <title>Complete sequence of chromosome of Natrialba magadii ATCC 43099.</title>
        <authorList>
            <consortium name="US DOE Joint Genome Institute"/>
            <person name="Lucas S."/>
            <person name="Copeland A."/>
            <person name="Lapidus A."/>
            <person name="Cheng J.-F."/>
            <person name="Bruce D."/>
            <person name="Goodwin L."/>
            <person name="Pitluck S."/>
            <person name="Davenport K."/>
            <person name="Saunders E."/>
            <person name="Detter J.C."/>
            <person name="Han C."/>
            <person name="Tapia R."/>
            <person name="Land M."/>
            <person name="Hauser L."/>
            <person name="Kyrpides N."/>
            <person name="Mikhailova N."/>
            <person name="De Castro R.E."/>
            <person name="Maupin-Furlow J.A."/>
            <person name="Woyke T."/>
        </authorList>
    </citation>
    <scope>NUCLEOTIDE SEQUENCE [LARGE SCALE GENOMIC DNA]</scope>
    <source>
        <strain evidence="4">ATCC 43099 / DSM 3394 / CCM 3739 / CIP 104546 / IAM 13178 / JCM 8861 / NBRC 102185 / NCIMB 2190 / MS3</strain>
    </source>
</reference>
<name>D3SQZ3_NATMM</name>
<dbReference type="Proteomes" id="UP000001879">
    <property type="component" value="Chromosome"/>
</dbReference>
<feature type="region of interest" description="Disordered" evidence="1">
    <location>
        <begin position="115"/>
        <end position="199"/>
    </location>
</feature>
<evidence type="ECO:0000313" key="2">
    <source>
        <dbReference type="EMBL" id="ADD06549.1"/>
    </source>
</evidence>
<dbReference type="eggNOG" id="arCOG04642">
    <property type="taxonomic scope" value="Archaea"/>
</dbReference>
<dbReference type="OrthoDB" id="170224at2157"/>
<feature type="compositionally biased region" description="Low complexity" evidence="1">
    <location>
        <begin position="115"/>
        <end position="128"/>
    </location>
</feature>
<dbReference type="PaxDb" id="547559-Nmag_2997"/>
<evidence type="ECO:0000256" key="1">
    <source>
        <dbReference type="SAM" id="MobiDB-lite"/>
    </source>
</evidence>
<feature type="compositionally biased region" description="Low complexity" evidence="1">
    <location>
        <begin position="161"/>
        <end position="175"/>
    </location>
</feature>
<proteinExistence type="predicted"/>
<accession>D3SQZ3</accession>
<reference evidence="2 4" key="2">
    <citation type="journal article" date="2012" name="BMC Genomics">
        <title>A comparative genomics perspective on the genetic content of the alkaliphilic haloarchaeon Natrialba magadii ATCC 43099T.</title>
        <authorList>
            <person name="Siddaramappa S."/>
            <person name="Challacombe J.F."/>
            <person name="Decastro R.E."/>
            <person name="Pfeiffer F."/>
            <person name="Sastre D.E."/>
            <person name="Gimenez M.I."/>
            <person name="Paggi R.A."/>
            <person name="Detter J.C."/>
            <person name="Davenport K.W."/>
            <person name="Goodwin L.A."/>
            <person name="Kyrpides N."/>
            <person name="Tapia R."/>
            <person name="Pitluck S."/>
            <person name="Lucas S."/>
            <person name="Woyke T."/>
            <person name="Maupin-Furlow J.A."/>
        </authorList>
    </citation>
    <scope>NUCLEOTIDE SEQUENCE [LARGE SCALE GENOMIC DNA]</scope>
    <source>
        <strain evidence="2">ATCC 43099</strain>
        <strain evidence="4">ATCC 43099 / DSM 3394 / CCM 3739 / CIP 104546 / IAM 13178 / JCM 8861 / NBRC 102185 / NCIMB 2190 / MS3</strain>
    </source>
</reference>
<dbReference type="HOGENOM" id="CLU_1507350_0_0_2"/>
<reference evidence="2" key="4">
    <citation type="submission" date="2016-09" db="EMBL/GenBank/DDBJ databases">
        <authorList>
            <person name="Pfeiffer F."/>
        </authorList>
    </citation>
    <scope>NUCLEOTIDE SEQUENCE</scope>
    <source>
        <strain evidence="2">ATCC 43099</strain>
    </source>
</reference>
<dbReference type="EMBL" id="AOHS01000023">
    <property type="protein sequence ID" value="ELY31988.1"/>
    <property type="molecule type" value="Genomic_DNA"/>
</dbReference>
<dbReference type="KEGG" id="nmg:Nmag_2997"/>
<dbReference type="GeneID" id="8825857"/>
<protein>
    <submittedName>
        <fullName evidence="2">Uncharacterized protein</fullName>
    </submittedName>
</protein>
<dbReference type="Pfam" id="PF19120">
    <property type="entry name" value="DUF5804"/>
    <property type="match status" value="1"/>
</dbReference>
<sequence>MTRVCLIGADDCTLQYELLSRETAREALSTYDLRRPFENTIALRTVSVGAAISLLNDLDWYLTRFVDEALVQEPSVSDEEWLSRELATQLRNSAVGPDETDEFCKIYGVERADPASAPGAPAASAAGANTESEGEHGSEEESGGESDERGDAATRTGGGQARTETQQTETTTEPTTPTPRRRLVEPLYVRRTGGDLPEYDLRDVDSTLVVRITEAEHSP</sequence>